<feature type="compositionally biased region" description="Low complexity" evidence="6">
    <location>
        <begin position="312"/>
        <end position="327"/>
    </location>
</feature>
<dbReference type="PANTHER" id="PTHR48016">
    <property type="entry name" value="MAP KINASE KINASE KINASE SSK2-RELATED-RELATED"/>
    <property type="match status" value="1"/>
</dbReference>
<dbReference type="SMART" id="SM00220">
    <property type="entry name" value="S_TKc"/>
    <property type="match status" value="1"/>
</dbReference>
<evidence type="ECO:0000313" key="9">
    <source>
        <dbReference type="Proteomes" id="UP001497392"/>
    </source>
</evidence>
<dbReference type="SUPFAM" id="SSF56112">
    <property type="entry name" value="Protein kinase-like (PK-like)"/>
    <property type="match status" value="1"/>
</dbReference>
<evidence type="ECO:0000313" key="8">
    <source>
        <dbReference type="EMBL" id="CAL5223049.1"/>
    </source>
</evidence>
<feature type="domain" description="Protein kinase" evidence="7">
    <location>
        <begin position="1"/>
        <end position="110"/>
    </location>
</feature>
<evidence type="ECO:0000256" key="1">
    <source>
        <dbReference type="ARBA" id="ARBA00006529"/>
    </source>
</evidence>
<comment type="caution">
    <text evidence="8">The sequence shown here is derived from an EMBL/GenBank/DDBJ whole genome shotgun (WGS) entry which is preliminary data.</text>
</comment>
<keyword evidence="3" id="KW-0547">Nucleotide-binding</keyword>
<feature type="compositionally biased region" description="Low complexity" evidence="6">
    <location>
        <begin position="262"/>
        <end position="275"/>
    </location>
</feature>
<keyword evidence="5" id="KW-0067">ATP-binding</keyword>
<evidence type="ECO:0000256" key="6">
    <source>
        <dbReference type="SAM" id="MobiDB-lite"/>
    </source>
</evidence>
<dbReference type="Pfam" id="PF00069">
    <property type="entry name" value="Pkinase"/>
    <property type="match status" value="1"/>
</dbReference>
<feature type="region of interest" description="Disordered" evidence="6">
    <location>
        <begin position="312"/>
        <end position="331"/>
    </location>
</feature>
<name>A0ABP1FV96_9CHLO</name>
<dbReference type="Gene3D" id="1.10.510.10">
    <property type="entry name" value="Transferase(Phosphotransferase) domain 1"/>
    <property type="match status" value="1"/>
</dbReference>
<dbReference type="InterPro" id="IPR011009">
    <property type="entry name" value="Kinase-like_dom_sf"/>
</dbReference>
<evidence type="ECO:0000256" key="4">
    <source>
        <dbReference type="ARBA" id="ARBA00022777"/>
    </source>
</evidence>
<dbReference type="PANTHER" id="PTHR48016:SF56">
    <property type="entry name" value="MAPKK KINASE"/>
    <property type="match status" value="1"/>
</dbReference>
<dbReference type="InterPro" id="IPR050538">
    <property type="entry name" value="MAP_kinase_kinase_kinase"/>
</dbReference>
<dbReference type="EMBL" id="CAXHTA020000008">
    <property type="protein sequence ID" value="CAL5223049.1"/>
    <property type="molecule type" value="Genomic_DNA"/>
</dbReference>
<keyword evidence="9" id="KW-1185">Reference proteome</keyword>
<feature type="region of interest" description="Disordered" evidence="6">
    <location>
        <begin position="143"/>
        <end position="181"/>
    </location>
</feature>
<proteinExistence type="inferred from homology"/>
<feature type="region of interest" description="Disordered" evidence="6">
    <location>
        <begin position="211"/>
        <end position="286"/>
    </location>
</feature>
<evidence type="ECO:0000259" key="7">
    <source>
        <dbReference type="PROSITE" id="PS50011"/>
    </source>
</evidence>
<dbReference type="PROSITE" id="PS50011">
    <property type="entry name" value="PROTEIN_KINASE_DOM"/>
    <property type="match status" value="1"/>
</dbReference>
<gene>
    <name evidence="8" type="primary">g5505</name>
    <name evidence="8" type="ORF">VP750_LOCUS4708</name>
</gene>
<evidence type="ECO:0000256" key="5">
    <source>
        <dbReference type="ARBA" id="ARBA00022840"/>
    </source>
</evidence>
<protein>
    <submittedName>
        <fullName evidence="8">G5505 protein</fullName>
    </submittedName>
</protein>
<comment type="similarity">
    <text evidence="1">Belongs to the protein kinase superfamily. STE Ser/Thr protein kinase family. MAP kinase kinase kinase subfamily.</text>
</comment>
<keyword evidence="2" id="KW-0808">Transferase</keyword>
<feature type="region of interest" description="Disordered" evidence="6">
    <location>
        <begin position="347"/>
        <end position="367"/>
    </location>
</feature>
<keyword evidence="4" id="KW-0418">Kinase</keyword>
<accession>A0ABP1FV96</accession>
<dbReference type="Proteomes" id="UP001497392">
    <property type="component" value="Unassembled WGS sequence"/>
</dbReference>
<organism evidence="8 9">
    <name type="scientific">Coccomyxa viridis</name>
    <dbReference type="NCBI Taxonomy" id="1274662"/>
    <lineage>
        <taxon>Eukaryota</taxon>
        <taxon>Viridiplantae</taxon>
        <taxon>Chlorophyta</taxon>
        <taxon>core chlorophytes</taxon>
        <taxon>Trebouxiophyceae</taxon>
        <taxon>Trebouxiophyceae incertae sedis</taxon>
        <taxon>Coccomyxaceae</taxon>
        <taxon>Coccomyxa</taxon>
    </lineage>
</organism>
<evidence type="ECO:0000256" key="3">
    <source>
        <dbReference type="ARBA" id="ARBA00022741"/>
    </source>
</evidence>
<dbReference type="InterPro" id="IPR000719">
    <property type="entry name" value="Prot_kinase_dom"/>
</dbReference>
<reference evidence="8 9" key="1">
    <citation type="submission" date="2024-06" db="EMBL/GenBank/DDBJ databases">
        <authorList>
            <person name="Kraege A."/>
            <person name="Thomma B."/>
        </authorList>
    </citation>
    <scope>NUCLEOTIDE SEQUENCE [LARGE SCALE GENOMIC DNA]</scope>
</reference>
<evidence type="ECO:0000256" key="2">
    <source>
        <dbReference type="ARBA" id="ARBA00022679"/>
    </source>
</evidence>
<feature type="compositionally biased region" description="Polar residues" evidence="6">
    <location>
        <begin position="153"/>
        <end position="162"/>
    </location>
</feature>
<sequence length="425" mass="45482">MALRDAISGQKSIKGTPYWRAPKIIKQAGHGRRADIWSVCCTVIEMATGKPPWSQFQSQVSALFHIASKNEPLVIPPRLSKEGRDFLIRCFNRNPKEGPASMDLLKHPWLADLIPRAMAMPLADSSVEGPIVLKSRGGGVALPSPIPEGGLSLGSQGTSATSREAAHVPDTPSHLSRPPSRTELQMNAGERDLHDSVGSLVTEAQRVRLAAAGSRPGLSLSPGLTRSLRTPQRREDQRMSGMSVASSIDRPITDQPATLDRSSSSQHAPSLSSGSEESDYNPVEEPSWNSAASMAISALQNDASWLSLLGSGAPAASPSRATSQSPSVPSQRIEYTLADEVSSAARGGALPHAAPPSPDYTKQVQHSQTLKPYPYLYPPYKVRNSQSARPCSYYSSQGQAKLSTPSAFHVHASSASSQRWGEAKE</sequence>